<dbReference type="GO" id="GO:0051082">
    <property type="term" value="F:unfolded protein binding"/>
    <property type="evidence" value="ECO:0007669"/>
    <property type="project" value="InterPro"/>
</dbReference>
<gene>
    <name evidence="4" type="ORF">DL240_06290</name>
</gene>
<dbReference type="SUPFAM" id="SSF111384">
    <property type="entry name" value="OmpH-like"/>
    <property type="match status" value="1"/>
</dbReference>
<sequence>MTRGDGMKVQQSNTMSRLAVALLMAMAVIFGGLATASAQDVKIGYVDMQEALNSIEEGKRVKARLEREFAQRQERLDAKQNEVMQMRQELEQQAMMLSEDARRERVTTLQTRMQELQELYLQLQSELAQQEAEATKSIFDRMRGIIATMAREQGYTLILERTESSVLYAADGMNLTTELVRRYNAARN</sequence>
<proteinExistence type="inferred from homology"/>
<reference evidence="4 5" key="1">
    <citation type="submission" date="2018-05" db="EMBL/GenBank/DDBJ databases">
        <title>Lujinxingia marina gen. nov. sp. nov., a new facultative anaerobic member of the class Deltaproteobacteria, and proposal of Lujinxingaceae fam. nov.</title>
        <authorList>
            <person name="Li C.-M."/>
        </authorList>
    </citation>
    <scope>NUCLEOTIDE SEQUENCE [LARGE SCALE GENOMIC DNA]</scope>
    <source>
        <strain evidence="4 5">B210</strain>
    </source>
</reference>
<protein>
    <submittedName>
        <fullName evidence="4">Molecular chaperone Skp</fullName>
    </submittedName>
</protein>
<keyword evidence="5" id="KW-1185">Reference proteome</keyword>
<keyword evidence="2" id="KW-0732">Signal</keyword>
<evidence type="ECO:0000256" key="3">
    <source>
        <dbReference type="SAM" id="Coils"/>
    </source>
</evidence>
<dbReference type="Gene3D" id="3.30.910.20">
    <property type="entry name" value="Skp domain"/>
    <property type="match status" value="1"/>
</dbReference>
<comment type="similarity">
    <text evidence="1">Belongs to the Skp family.</text>
</comment>
<name>A0A328C859_9DELT</name>
<evidence type="ECO:0000313" key="4">
    <source>
        <dbReference type="EMBL" id="RAL23760.1"/>
    </source>
</evidence>
<evidence type="ECO:0000313" key="5">
    <source>
        <dbReference type="Proteomes" id="UP000249169"/>
    </source>
</evidence>
<evidence type="ECO:0000256" key="2">
    <source>
        <dbReference type="ARBA" id="ARBA00022729"/>
    </source>
</evidence>
<dbReference type="EMBL" id="QHKO01000002">
    <property type="protein sequence ID" value="RAL23760.1"/>
    <property type="molecule type" value="Genomic_DNA"/>
</dbReference>
<dbReference type="InterPro" id="IPR024930">
    <property type="entry name" value="Skp_dom_sf"/>
</dbReference>
<dbReference type="GO" id="GO:0005829">
    <property type="term" value="C:cytosol"/>
    <property type="evidence" value="ECO:0007669"/>
    <property type="project" value="TreeGrafter"/>
</dbReference>
<accession>A0A328C859</accession>
<comment type="caution">
    <text evidence="4">The sequence shown here is derived from an EMBL/GenBank/DDBJ whole genome shotgun (WGS) entry which is preliminary data.</text>
</comment>
<dbReference type="AlphaFoldDB" id="A0A328C859"/>
<dbReference type="PANTHER" id="PTHR35089">
    <property type="entry name" value="CHAPERONE PROTEIN SKP"/>
    <property type="match status" value="1"/>
</dbReference>
<dbReference type="PANTHER" id="PTHR35089:SF1">
    <property type="entry name" value="CHAPERONE PROTEIN SKP"/>
    <property type="match status" value="1"/>
</dbReference>
<dbReference type="InterPro" id="IPR005632">
    <property type="entry name" value="Chaperone_Skp"/>
</dbReference>
<feature type="coiled-coil region" evidence="3">
    <location>
        <begin position="48"/>
        <end position="133"/>
    </location>
</feature>
<dbReference type="SMART" id="SM00935">
    <property type="entry name" value="OmpH"/>
    <property type="match status" value="1"/>
</dbReference>
<organism evidence="4 5">
    <name type="scientific">Lujinxingia litoralis</name>
    <dbReference type="NCBI Taxonomy" id="2211119"/>
    <lineage>
        <taxon>Bacteria</taxon>
        <taxon>Deltaproteobacteria</taxon>
        <taxon>Bradymonadales</taxon>
        <taxon>Lujinxingiaceae</taxon>
        <taxon>Lujinxingia</taxon>
    </lineage>
</organism>
<dbReference type="Proteomes" id="UP000249169">
    <property type="component" value="Unassembled WGS sequence"/>
</dbReference>
<dbReference type="GO" id="GO:0050821">
    <property type="term" value="P:protein stabilization"/>
    <property type="evidence" value="ECO:0007669"/>
    <property type="project" value="TreeGrafter"/>
</dbReference>
<evidence type="ECO:0000256" key="1">
    <source>
        <dbReference type="ARBA" id="ARBA00009091"/>
    </source>
</evidence>
<keyword evidence="3" id="KW-0175">Coiled coil</keyword>
<dbReference type="Pfam" id="PF03938">
    <property type="entry name" value="OmpH"/>
    <property type="match status" value="1"/>
</dbReference>